<dbReference type="GO" id="GO:0005737">
    <property type="term" value="C:cytoplasm"/>
    <property type="evidence" value="ECO:0007669"/>
    <property type="project" value="TreeGrafter"/>
</dbReference>
<organism evidence="6">
    <name type="scientific">marine metagenome</name>
    <dbReference type="NCBI Taxonomy" id="408172"/>
    <lineage>
        <taxon>unclassified sequences</taxon>
        <taxon>metagenomes</taxon>
        <taxon>ecological metagenomes</taxon>
    </lineage>
</organism>
<dbReference type="HAMAP" id="MF_00220_B">
    <property type="entry name" value="PyrC_classI_B"/>
    <property type="match status" value="1"/>
</dbReference>
<comment type="cofactor">
    <cofactor evidence="1">
        <name>Zn(2+)</name>
        <dbReference type="ChEBI" id="CHEBI:29105"/>
    </cofactor>
</comment>
<sequence length="441" mass="47900">MKKLVLKGGFICDPANGLEGIGDLVIYGHKIQEIIDTTKGTWSDDFEVVDAKGLIVMPGFIDLHTHLRDPGFVWKEDIKSGAIAASRGGFTTICAMPNTKPPPDSAPLVRDFFQRVADAQIRIFPIGTITKNRSGKNLSPMMALYESGVVGFSDDGDPVMDPKLMRQALLYSIDTGLPIINHAEDMNLKGSGVMNTGAVADRLGLNGVLPSSEYLMVNRDIELALSTGGKIHIPHVSTKQSVSYIKEAKTNGVNVSAEVTPQHLTMNENWVYGLHGDIPEHLTVDAYETNTKVNPPLRSQNDVDALIQGLNEGVIDIVATDHAPHSLADKQCSFDQAEAGINNIETAFCQLYELVERKKIALGTLVSSMTEKPAKIIKKNFGTLSKNSIADITVFDPNTSWLVHPKNLASKSANTPLLGQKLKGRIVLTLAEGKVIHNELF</sequence>
<evidence type="ECO:0000259" key="5">
    <source>
        <dbReference type="Pfam" id="PF01979"/>
    </source>
</evidence>
<dbReference type="NCBIfam" id="TIGR00857">
    <property type="entry name" value="pyrC_multi"/>
    <property type="match status" value="1"/>
</dbReference>
<dbReference type="PANTHER" id="PTHR43668:SF2">
    <property type="entry name" value="ALLANTOINASE"/>
    <property type="match status" value="1"/>
</dbReference>
<dbReference type="Gene3D" id="2.30.40.10">
    <property type="entry name" value="Urease, subunit C, domain 1"/>
    <property type="match status" value="1"/>
</dbReference>
<dbReference type="SUPFAM" id="SSF51338">
    <property type="entry name" value="Composite domain of metallo-dependent hydrolases"/>
    <property type="match status" value="1"/>
</dbReference>
<dbReference type="PANTHER" id="PTHR43668">
    <property type="entry name" value="ALLANTOINASE"/>
    <property type="match status" value="1"/>
</dbReference>
<dbReference type="InterPro" id="IPR011059">
    <property type="entry name" value="Metal-dep_hydrolase_composite"/>
</dbReference>
<proteinExistence type="inferred from homology"/>
<protein>
    <recommendedName>
        <fullName evidence="5">Amidohydrolase-related domain-containing protein</fullName>
    </recommendedName>
</protein>
<dbReference type="GO" id="GO:0046872">
    <property type="term" value="F:metal ion binding"/>
    <property type="evidence" value="ECO:0007669"/>
    <property type="project" value="UniProtKB-KW"/>
</dbReference>
<dbReference type="SUPFAM" id="SSF51556">
    <property type="entry name" value="Metallo-dependent hydrolases"/>
    <property type="match status" value="1"/>
</dbReference>
<dbReference type="CDD" id="cd01317">
    <property type="entry name" value="DHOase_IIa"/>
    <property type="match status" value="1"/>
</dbReference>
<dbReference type="AlphaFoldDB" id="A0A382EAQ6"/>
<dbReference type="Pfam" id="PF01979">
    <property type="entry name" value="Amidohydro_1"/>
    <property type="match status" value="1"/>
</dbReference>
<dbReference type="PROSITE" id="PS00483">
    <property type="entry name" value="DIHYDROOROTASE_2"/>
    <property type="match status" value="1"/>
</dbReference>
<evidence type="ECO:0000256" key="1">
    <source>
        <dbReference type="ARBA" id="ARBA00001947"/>
    </source>
</evidence>
<dbReference type="InterPro" id="IPR050138">
    <property type="entry name" value="DHOase/Allantoinase_Hydrolase"/>
</dbReference>
<dbReference type="GO" id="GO:0006221">
    <property type="term" value="P:pyrimidine nucleotide biosynthetic process"/>
    <property type="evidence" value="ECO:0007669"/>
    <property type="project" value="UniProtKB-KW"/>
</dbReference>
<evidence type="ECO:0000256" key="4">
    <source>
        <dbReference type="ARBA" id="ARBA00022975"/>
    </source>
</evidence>
<dbReference type="Gene3D" id="3.20.20.140">
    <property type="entry name" value="Metal-dependent hydrolases"/>
    <property type="match status" value="1"/>
</dbReference>
<dbReference type="EMBL" id="UINC01043477">
    <property type="protein sequence ID" value="SVB47565.1"/>
    <property type="molecule type" value="Genomic_DNA"/>
</dbReference>
<dbReference type="InterPro" id="IPR032466">
    <property type="entry name" value="Metal_Hydrolase"/>
</dbReference>
<dbReference type="InterPro" id="IPR004722">
    <property type="entry name" value="DHOase"/>
</dbReference>
<evidence type="ECO:0000256" key="2">
    <source>
        <dbReference type="ARBA" id="ARBA00022723"/>
    </source>
</evidence>
<accession>A0A382EAQ6</accession>
<keyword evidence="4" id="KW-0665">Pyrimidine biosynthesis</keyword>
<name>A0A382EAQ6_9ZZZZ</name>
<keyword evidence="3" id="KW-0378">Hydrolase</keyword>
<dbReference type="InterPro" id="IPR002195">
    <property type="entry name" value="Dihydroorotase_CS"/>
</dbReference>
<evidence type="ECO:0000256" key="3">
    <source>
        <dbReference type="ARBA" id="ARBA00022801"/>
    </source>
</evidence>
<dbReference type="GO" id="GO:0006145">
    <property type="term" value="P:purine nucleobase catabolic process"/>
    <property type="evidence" value="ECO:0007669"/>
    <property type="project" value="TreeGrafter"/>
</dbReference>
<dbReference type="InterPro" id="IPR006680">
    <property type="entry name" value="Amidohydro-rel"/>
</dbReference>
<gene>
    <name evidence="6" type="ORF">METZ01_LOCUS200419</name>
</gene>
<dbReference type="GO" id="GO:0004038">
    <property type="term" value="F:allantoinase activity"/>
    <property type="evidence" value="ECO:0007669"/>
    <property type="project" value="TreeGrafter"/>
</dbReference>
<keyword evidence="2" id="KW-0479">Metal-binding</keyword>
<evidence type="ECO:0000313" key="6">
    <source>
        <dbReference type="EMBL" id="SVB47565.1"/>
    </source>
</evidence>
<reference evidence="6" key="1">
    <citation type="submission" date="2018-05" db="EMBL/GenBank/DDBJ databases">
        <authorList>
            <person name="Lanie J.A."/>
            <person name="Ng W.-L."/>
            <person name="Kazmierczak K.M."/>
            <person name="Andrzejewski T.M."/>
            <person name="Davidsen T.M."/>
            <person name="Wayne K.J."/>
            <person name="Tettelin H."/>
            <person name="Glass J.I."/>
            <person name="Rusch D."/>
            <person name="Podicherti R."/>
            <person name="Tsui H.-C.T."/>
            <person name="Winkler M.E."/>
        </authorList>
    </citation>
    <scope>NUCLEOTIDE SEQUENCE</scope>
</reference>
<dbReference type="GO" id="GO:0004151">
    <property type="term" value="F:dihydroorotase activity"/>
    <property type="evidence" value="ECO:0007669"/>
    <property type="project" value="InterPro"/>
</dbReference>
<feature type="domain" description="Amidohydrolase-related" evidence="5">
    <location>
        <begin position="55"/>
        <end position="435"/>
    </location>
</feature>